<proteinExistence type="predicted"/>
<dbReference type="InterPro" id="IPR036322">
    <property type="entry name" value="WD40_repeat_dom_sf"/>
</dbReference>
<feature type="compositionally biased region" description="Basic and acidic residues" evidence="2">
    <location>
        <begin position="158"/>
        <end position="176"/>
    </location>
</feature>
<dbReference type="SUPFAM" id="SSF50978">
    <property type="entry name" value="WD40 repeat-like"/>
    <property type="match status" value="1"/>
</dbReference>
<protein>
    <submittedName>
        <fullName evidence="3">Uncharacterized protein</fullName>
    </submittedName>
</protein>
<feature type="region of interest" description="Disordered" evidence="2">
    <location>
        <begin position="102"/>
        <end position="198"/>
    </location>
</feature>
<evidence type="ECO:0000313" key="4">
    <source>
        <dbReference type="Proteomes" id="UP000054270"/>
    </source>
</evidence>
<feature type="region of interest" description="Disordered" evidence="2">
    <location>
        <begin position="204"/>
        <end position="223"/>
    </location>
</feature>
<feature type="repeat" description="WD" evidence="1">
    <location>
        <begin position="360"/>
        <end position="382"/>
    </location>
</feature>
<dbReference type="InterPro" id="IPR015943">
    <property type="entry name" value="WD40/YVTN_repeat-like_dom_sf"/>
</dbReference>
<keyword evidence="1" id="KW-0853">WD repeat</keyword>
<evidence type="ECO:0000313" key="3">
    <source>
        <dbReference type="EMBL" id="KJA30103.1"/>
    </source>
</evidence>
<organism evidence="3 4">
    <name type="scientific">Hypholoma sublateritium (strain FD-334 SS-4)</name>
    <dbReference type="NCBI Taxonomy" id="945553"/>
    <lineage>
        <taxon>Eukaryota</taxon>
        <taxon>Fungi</taxon>
        <taxon>Dikarya</taxon>
        <taxon>Basidiomycota</taxon>
        <taxon>Agaricomycotina</taxon>
        <taxon>Agaricomycetes</taxon>
        <taxon>Agaricomycetidae</taxon>
        <taxon>Agaricales</taxon>
        <taxon>Agaricineae</taxon>
        <taxon>Strophariaceae</taxon>
        <taxon>Hypholoma</taxon>
    </lineage>
</organism>
<evidence type="ECO:0000256" key="2">
    <source>
        <dbReference type="SAM" id="MobiDB-lite"/>
    </source>
</evidence>
<reference evidence="4" key="1">
    <citation type="submission" date="2014-04" db="EMBL/GenBank/DDBJ databases">
        <title>Evolutionary Origins and Diversification of the Mycorrhizal Mutualists.</title>
        <authorList>
            <consortium name="DOE Joint Genome Institute"/>
            <consortium name="Mycorrhizal Genomics Consortium"/>
            <person name="Kohler A."/>
            <person name="Kuo A."/>
            <person name="Nagy L.G."/>
            <person name="Floudas D."/>
            <person name="Copeland A."/>
            <person name="Barry K.W."/>
            <person name="Cichocki N."/>
            <person name="Veneault-Fourrey C."/>
            <person name="LaButti K."/>
            <person name="Lindquist E.A."/>
            <person name="Lipzen A."/>
            <person name="Lundell T."/>
            <person name="Morin E."/>
            <person name="Murat C."/>
            <person name="Riley R."/>
            <person name="Ohm R."/>
            <person name="Sun H."/>
            <person name="Tunlid A."/>
            <person name="Henrissat B."/>
            <person name="Grigoriev I.V."/>
            <person name="Hibbett D.S."/>
            <person name="Martin F."/>
        </authorList>
    </citation>
    <scope>NUCLEOTIDE SEQUENCE [LARGE SCALE GENOMIC DNA]</scope>
    <source>
        <strain evidence="4">FD-334 SS-4</strain>
    </source>
</reference>
<name>A0A0D2N144_HYPSF</name>
<dbReference type="STRING" id="945553.A0A0D2N144"/>
<gene>
    <name evidence="3" type="ORF">HYPSUDRAFT_196377</name>
</gene>
<sequence length="452" mass="49218">MLVEGQTVTLHHLLPEITVDGLGTLLKDIGFIAPFVVKSMEDHSISLEFSHSNIATVAFSLLQHRAAFLFARPSGPISPARFFQPYIIDLTKAETPEDTVNNLTASKSCPPALPDSDDIYGDRGAYDDSGVETTDSEASVTSVREIQRSSASSQKYHSRSENEGLGKTLRPPDSRPRVVNRLPNGLSAVPQPPSRASISIPKTLRDASASPSPPPLAPGTENNEPHIQIVHLPRAANNRARRVLLPNKSSLPIMTVSMRADFQFFHRTARHRISRYSMPNNYSDRRHTSDAVMIGDFAAVGYRSSPCQVSLIHSREGRPPSLTELDHKPHLAAHNTHAAVAMSGVNCLAAKKATANAIQFFTGGYDRSIRLWSVTTPDLAAQTERLTTLSTIPHALAFRDRMLLVGTSKKILALDLGHLSAKPVAAQLSNSIHQIHVHKQAPNVIVLEASIS</sequence>
<dbReference type="AlphaFoldDB" id="A0A0D2N144"/>
<dbReference type="PROSITE" id="PS50082">
    <property type="entry name" value="WD_REPEATS_2"/>
    <property type="match status" value="1"/>
</dbReference>
<feature type="compositionally biased region" description="Polar residues" evidence="2">
    <location>
        <begin position="131"/>
        <end position="155"/>
    </location>
</feature>
<keyword evidence="4" id="KW-1185">Reference proteome</keyword>
<evidence type="ECO:0000256" key="1">
    <source>
        <dbReference type="PROSITE-ProRule" id="PRU00221"/>
    </source>
</evidence>
<accession>A0A0D2N144</accession>
<dbReference type="EMBL" id="KN817518">
    <property type="protein sequence ID" value="KJA30103.1"/>
    <property type="molecule type" value="Genomic_DNA"/>
</dbReference>
<dbReference type="Proteomes" id="UP000054270">
    <property type="component" value="Unassembled WGS sequence"/>
</dbReference>
<dbReference type="Gene3D" id="2.130.10.10">
    <property type="entry name" value="YVTN repeat-like/Quinoprotein amine dehydrogenase"/>
    <property type="match status" value="1"/>
</dbReference>
<dbReference type="InterPro" id="IPR001680">
    <property type="entry name" value="WD40_rpt"/>
</dbReference>
<dbReference type="OrthoDB" id="1897642at2759"/>